<accession>A0A8J2PET3</accession>
<feature type="non-terminal residue" evidence="2">
    <location>
        <position position="1"/>
    </location>
</feature>
<keyword evidence="3" id="KW-1185">Reference proteome</keyword>
<feature type="compositionally biased region" description="Polar residues" evidence="1">
    <location>
        <begin position="1"/>
        <end position="18"/>
    </location>
</feature>
<comment type="caution">
    <text evidence="2">The sequence shown here is derived from an EMBL/GenBank/DDBJ whole genome shotgun (WGS) entry which is preliminary data.</text>
</comment>
<dbReference type="EMBL" id="CAJVCH010273233">
    <property type="protein sequence ID" value="CAG7734631.1"/>
    <property type="molecule type" value="Genomic_DNA"/>
</dbReference>
<dbReference type="AlphaFoldDB" id="A0A8J2PET3"/>
<evidence type="ECO:0000256" key="1">
    <source>
        <dbReference type="SAM" id="MobiDB-lite"/>
    </source>
</evidence>
<name>A0A8J2PET3_9HEXA</name>
<dbReference type="Proteomes" id="UP000708208">
    <property type="component" value="Unassembled WGS sequence"/>
</dbReference>
<proteinExistence type="predicted"/>
<sequence length="32" mass="3505">ITGLTHTSSNKLSTNLMDNSDKITKRPGNGRF</sequence>
<evidence type="ECO:0000313" key="3">
    <source>
        <dbReference type="Proteomes" id="UP000708208"/>
    </source>
</evidence>
<evidence type="ECO:0000313" key="2">
    <source>
        <dbReference type="EMBL" id="CAG7734631.1"/>
    </source>
</evidence>
<feature type="region of interest" description="Disordered" evidence="1">
    <location>
        <begin position="1"/>
        <end position="32"/>
    </location>
</feature>
<gene>
    <name evidence="2" type="ORF">AFUS01_LOCUS23009</name>
</gene>
<reference evidence="2" key="1">
    <citation type="submission" date="2021-06" db="EMBL/GenBank/DDBJ databases">
        <authorList>
            <person name="Hodson N. C."/>
            <person name="Mongue J. A."/>
            <person name="Jaron S. K."/>
        </authorList>
    </citation>
    <scope>NUCLEOTIDE SEQUENCE</scope>
</reference>
<organism evidence="2 3">
    <name type="scientific">Allacma fusca</name>
    <dbReference type="NCBI Taxonomy" id="39272"/>
    <lineage>
        <taxon>Eukaryota</taxon>
        <taxon>Metazoa</taxon>
        <taxon>Ecdysozoa</taxon>
        <taxon>Arthropoda</taxon>
        <taxon>Hexapoda</taxon>
        <taxon>Collembola</taxon>
        <taxon>Symphypleona</taxon>
        <taxon>Sminthuridae</taxon>
        <taxon>Allacma</taxon>
    </lineage>
</organism>
<protein>
    <submittedName>
        <fullName evidence="2">Uncharacterized protein</fullName>
    </submittedName>
</protein>